<accession>A0A0E9VEJ3</accession>
<dbReference type="EMBL" id="GBXM01032028">
    <property type="protein sequence ID" value="JAH76549.1"/>
    <property type="molecule type" value="Transcribed_RNA"/>
</dbReference>
<organism evidence="1">
    <name type="scientific">Anguilla anguilla</name>
    <name type="common">European freshwater eel</name>
    <name type="synonym">Muraena anguilla</name>
    <dbReference type="NCBI Taxonomy" id="7936"/>
    <lineage>
        <taxon>Eukaryota</taxon>
        <taxon>Metazoa</taxon>
        <taxon>Chordata</taxon>
        <taxon>Craniata</taxon>
        <taxon>Vertebrata</taxon>
        <taxon>Euteleostomi</taxon>
        <taxon>Actinopterygii</taxon>
        <taxon>Neopterygii</taxon>
        <taxon>Teleostei</taxon>
        <taxon>Anguilliformes</taxon>
        <taxon>Anguillidae</taxon>
        <taxon>Anguilla</taxon>
    </lineage>
</organism>
<evidence type="ECO:0000313" key="1">
    <source>
        <dbReference type="EMBL" id="JAH76549.1"/>
    </source>
</evidence>
<protein>
    <submittedName>
        <fullName evidence="1">Uncharacterized protein</fullName>
    </submittedName>
</protein>
<name>A0A0E9VEJ3_ANGAN</name>
<sequence>MGCSGQWLLEVLQFSKPLAPKKIVSTLKSI</sequence>
<reference evidence="1" key="1">
    <citation type="submission" date="2014-11" db="EMBL/GenBank/DDBJ databases">
        <authorList>
            <person name="Amaro Gonzalez C."/>
        </authorList>
    </citation>
    <scope>NUCLEOTIDE SEQUENCE</scope>
</reference>
<reference evidence="1" key="2">
    <citation type="journal article" date="2015" name="Fish Shellfish Immunol.">
        <title>Early steps in the European eel (Anguilla anguilla)-Vibrio vulnificus interaction in the gills: Role of the RtxA13 toxin.</title>
        <authorList>
            <person name="Callol A."/>
            <person name="Pajuelo D."/>
            <person name="Ebbesson L."/>
            <person name="Teles M."/>
            <person name="MacKenzie S."/>
            <person name="Amaro C."/>
        </authorList>
    </citation>
    <scope>NUCLEOTIDE SEQUENCE</scope>
</reference>
<proteinExistence type="predicted"/>
<dbReference type="AlphaFoldDB" id="A0A0E9VEJ3"/>